<evidence type="ECO:0000313" key="8">
    <source>
        <dbReference type="EMBL" id="GAA3970929.1"/>
    </source>
</evidence>
<dbReference type="PANTHER" id="PTHR37423:SF1">
    <property type="entry name" value="OUTER MEMBRANE PROTEIN ASSEMBLY FACTOR BAMD"/>
    <property type="match status" value="1"/>
</dbReference>
<dbReference type="CDD" id="cd15830">
    <property type="entry name" value="BamD"/>
    <property type="match status" value="1"/>
</dbReference>
<evidence type="ECO:0000256" key="5">
    <source>
        <dbReference type="ARBA" id="ARBA00023288"/>
    </source>
</evidence>
<accession>A0ABP7PTE4</accession>
<evidence type="ECO:0000256" key="3">
    <source>
        <dbReference type="ARBA" id="ARBA00023139"/>
    </source>
</evidence>
<reference evidence="9" key="1">
    <citation type="journal article" date="2019" name="Int. J. Syst. Evol. Microbiol.">
        <title>The Global Catalogue of Microorganisms (GCM) 10K type strain sequencing project: providing services to taxonomists for standard genome sequencing and annotation.</title>
        <authorList>
            <consortium name="The Broad Institute Genomics Platform"/>
            <consortium name="The Broad Institute Genome Sequencing Center for Infectious Disease"/>
            <person name="Wu L."/>
            <person name="Ma J."/>
        </authorList>
    </citation>
    <scope>NUCLEOTIDE SEQUENCE [LARGE SCALE GENOMIC DNA]</scope>
    <source>
        <strain evidence="9">JCM 17555</strain>
    </source>
</reference>
<proteinExistence type="inferred from homology"/>
<evidence type="ECO:0000259" key="7">
    <source>
        <dbReference type="Pfam" id="PF13525"/>
    </source>
</evidence>
<dbReference type="Pfam" id="PF13525">
    <property type="entry name" value="YfiO"/>
    <property type="match status" value="1"/>
</dbReference>
<name>A0ABP7PTE4_9GAMM</name>
<keyword evidence="4 6" id="KW-0998">Cell outer membrane</keyword>
<evidence type="ECO:0000256" key="1">
    <source>
        <dbReference type="ARBA" id="ARBA00022729"/>
    </source>
</evidence>
<sequence>MLSLLLQNLRRKRQASLNGFRAVSVILICIGLLSACATAPVEVLSEKEYYERAKRAIDAGNFIEASAFLEDLETYHPFGRYAEQAQLDLIYARYNSLQPELAASAADRFIRLHPDSDQVDYAYYLRGLTNFYADVGLGQRYLPVDPSSRDPGKAREAFQDFSTLVERFPASDYAADARQRMIAIKERLAQHELFVARYYIRRQAFVAAAARTAYVIENLPQTQAVEDALVLQVEVLRKLGLDTQAADTLAVLAASYPDSSAFDSRMRFKGDQLVEEDRDIFSVLNLD</sequence>
<evidence type="ECO:0000256" key="6">
    <source>
        <dbReference type="HAMAP-Rule" id="MF_00922"/>
    </source>
</evidence>
<comment type="caution">
    <text evidence="8">The sequence shown here is derived from an EMBL/GenBank/DDBJ whole genome shotgun (WGS) entry which is preliminary data.</text>
</comment>
<keyword evidence="9" id="KW-1185">Reference proteome</keyword>
<comment type="subcellular location">
    <subcellularLocation>
        <location evidence="6">Cell outer membrane</location>
    </subcellularLocation>
</comment>
<dbReference type="RefSeq" id="WP_344807920.1">
    <property type="nucleotide sequence ID" value="NZ_BAABBO010000014.1"/>
</dbReference>
<dbReference type="InterPro" id="IPR017689">
    <property type="entry name" value="BamD"/>
</dbReference>
<dbReference type="HAMAP" id="MF_00922">
    <property type="entry name" value="OM_assembly_BamD"/>
    <property type="match status" value="1"/>
</dbReference>
<evidence type="ECO:0000256" key="4">
    <source>
        <dbReference type="ARBA" id="ARBA00023237"/>
    </source>
</evidence>
<evidence type="ECO:0000313" key="9">
    <source>
        <dbReference type="Proteomes" id="UP001501337"/>
    </source>
</evidence>
<evidence type="ECO:0000256" key="2">
    <source>
        <dbReference type="ARBA" id="ARBA00023136"/>
    </source>
</evidence>
<dbReference type="Proteomes" id="UP001501337">
    <property type="component" value="Unassembled WGS sequence"/>
</dbReference>
<comment type="function">
    <text evidence="6">Part of the outer membrane protein assembly complex, which is involved in assembly and insertion of beta-barrel proteins into the outer membrane.</text>
</comment>
<dbReference type="NCBIfam" id="TIGR03302">
    <property type="entry name" value="OM_YfiO"/>
    <property type="match status" value="1"/>
</dbReference>
<dbReference type="Gene3D" id="1.25.40.10">
    <property type="entry name" value="Tetratricopeptide repeat domain"/>
    <property type="match status" value="1"/>
</dbReference>
<dbReference type="PANTHER" id="PTHR37423">
    <property type="entry name" value="SOLUBLE LYTIC MUREIN TRANSGLYCOSYLASE-RELATED"/>
    <property type="match status" value="1"/>
</dbReference>
<dbReference type="EMBL" id="BAABBO010000014">
    <property type="protein sequence ID" value="GAA3970929.1"/>
    <property type="molecule type" value="Genomic_DNA"/>
</dbReference>
<dbReference type="InterPro" id="IPR011990">
    <property type="entry name" value="TPR-like_helical_dom_sf"/>
</dbReference>
<keyword evidence="1 6" id="KW-0732">Signal</keyword>
<comment type="similarity">
    <text evidence="6">Belongs to the BamD family.</text>
</comment>
<keyword evidence="2 6" id="KW-0472">Membrane</keyword>
<dbReference type="InterPro" id="IPR039565">
    <property type="entry name" value="BamD-like"/>
</dbReference>
<keyword evidence="5" id="KW-0449">Lipoprotein</keyword>
<organism evidence="8 9">
    <name type="scientific">Allohahella marinimesophila</name>
    <dbReference type="NCBI Taxonomy" id="1054972"/>
    <lineage>
        <taxon>Bacteria</taxon>
        <taxon>Pseudomonadati</taxon>
        <taxon>Pseudomonadota</taxon>
        <taxon>Gammaproteobacteria</taxon>
        <taxon>Oceanospirillales</taxon>
        <taxon>Hahellaceae</taxon>
        <taxon>Allohahella</taxon>
    </lineage>
</organism>
<keyword evidence="3" id="KW-0564">Palmitate</keyword>
<feature type="domain" description="Outer membrane lipoprotein BamD-like" evidence="7">
    <location>
        <begin position="45"/>
        <end position="247"/>
    </location>
</feature>
<gene>
    <name evidence="6" type="primary">bamD</name>
    <name evidence="8" type="ORF">GCM10022278_30520</name>
</gene>
<comment type="subunit">
    <text evidence="6">Part of the Bam complex.</text>
</comment>
<protein>
    <recommendedName>
        <fullName evidence="6">Outer membrane protein assembly factor BamD</fullName>
    </recommendedName>
</protein>